<evidence type="ECO:0000256" key="4">
    <source>
        <dbReference type="ARBA" id="ARBA00022737"/>
    </source>
</evidence>
<dbReference type="Pfam" id="PF00226">
    <property type="entry name" value="DnaJ"/>
    <property type="match status" value="1"/>
</dbReference>
<evidence type="ECO:0000259" key="11">
    <source>
        <dbReference type="PROSITE" id="PS50106"/>
    </source>
</evidence>
<dbReference type="PRINTS" id="PR00625">
    <property type="entry name" value="JDOMAIN"/>
</dbReference>
<keyword evidence="7" id="KW-0346">Stress response</keyword>
<dbReference type="SMART" id="SM00271">
    <property type="entry name" value="DnaJ"/>
    <property type="match status" value="1"/>
</dbReference>
<gene>
    <name evidence="13" type="ORF">DSTB1V02_LOCUS8001</name>
</gene>
<dbReference type="EMBL" id="CAJPEV010001733">
    <property type="protein sequence ID" value="CAG0894096.1"/>
    <property type="molecule type" value="Genomic_DNA"/>
</dbReference>
<evidence type="ECO:0000259" key="10">
    <source>
        <dbReference type="PROSITE" id="PS50076"/>
    </source>
</evidence>
<dbReference type="Gene3D" id="2.10.230.10">
    <property type="entry name" value="Heat shock protein DnaJ, cysteine-rich domain"/>
    <property type="match status" value="1"/>
</dbReference>
<evidence type="ECO:0000256" key="5">
    <source>
        <dbReference type="ARBA" id="ARBA00022771"/>
    </source>
</evidence>
<dbReference type="AlphaFoldDB" id="A0A7R8XJ60"/>
<dbReference type="Gene3D" id="1.10.287.110">
    <property type="entry name" value="DnaJ domain"/>
    <property type="match status" value="1"/>
</dbReference>
<keyword evidence="5 9" id="KW-0863">Zinc-finger</keyword>
<reference evidence="13" key="1">
    <citation type="submission" date="2020-11" db="EMBL/GenBank/DDBJ databases">
        <authorList>
            <person name="Tran Van P."/>
        </authorList>
    </citation>
    <scope>NUCLEOTIDE SEQUENCE</scope>
</reference>
<dbReference type="Gene3D" id="2.60.260.20">
    <property type="entry name" value="Urease metallochaperone UreE, N-terminal domain"/>
    <property type="match status" value="1"/>
</dbReference>
<evidence type="ECO:0000256" key="2">
    <source>
        <dbReference type="ARBA" id="ARBA00022705"/>
    </source>
</evidence>
<feature type="domain" description="J" evidence="10">
    <location>
        <begin position="98"/>
        <end position="174"/>
    </location>
</feature>
<keyword evidence="2" id="KW-0235">DNA replication</keyword>
<dbReference type="GO" id="GO:0051082">
    <property type="term" value="F:unfolded protein binding"/>
    <property type="evidence" value="ECO:0007669"/>
    <property type="project" value="InterPro"/>
</dbReference>
<dbReference type="Pfam" id="PF17820">
    <property type="entry name" value="PDZ_6"/>
    <property type="match status" value="1"/>
</dbReference>
<sequence length="361" mass="38997">MDSMKSDMAGAAAVKQSEFKLHSKLPTLIECADKPVEACDSISGARPGARREVMESYMKRITELEQIAGSYKGVEKAYAIQAGRELRVIVESDKINDKESEDLSFEIAQKIQNDMTYPGATDKEIKDAYRKLAIKFHPDRNQGDKTAEEKFKEAAEAYDVLGTAEKKQKYDQFGHQAFDGNGGFGGGGFGGGSMNMEDIFRNFGDVFGGGGGGFEGFFGGSARGGTRSNKGSSIRITTKLTLEEIAKGVTKKVNIPRKTNCKTCSGSGAASEANAKENCKRCNGSGVIRKVQSTFLGQFQTETVCPTCDGKGDVILKPCKRDDYVIIDEPYEGMPAQLAGLIAGDRIIEIDGKSMKGKKTD</sequence>
<keyword evidence="1" id="KW-0963">Cytoplasm</keyword>
<evidence type="ECO:0000256" key="6">
    <source>
        <dbReference type="ARBA" id="ARBA00022833"/>
    </source>
</evidence>
<dbReference type="PROSITE" id="PS50076">
    <property type="entry name" value="DNAJ_2"/>
    <property type="match status" value="1"/>
</dbReference>
<dbReference type="GO" id="GO:0006260">
    <property type="term" value="P:DNA replication"/>
    <property type="evidence" value="ECO:0007669"/>
    <property type="project" value="UniProtKB-KW"/>
</dbReference>
<dbReference type="InterPro" id="IPR001305">
    <property type="entry name" value="HSP_DnaJ_Cys-rich_dom"/>
</dbReference>
<dbReference type="PANTHER" id="PTHR43096:SF48">
    <property type="entry name" value="CHAPERONE PROTEIN DNAJ"/>
    <property type="match status" value="1"/>
</dbReference>
<dbReference type="OrthoDB" id="8300539at2759"/>
<feature type="zinc finger region" description="CR-type" evidence="9">
    <location>
        <begin position="248"/>
        <end position="331"/>
    </location>
</feature>
<dbReference type="SUPFAM" id="SSF50156">
    <property type="entry name" value="PDZ domain-like"/>
    <property type="match status" value="1"/>
</dbReference>
<keyword evidence="14" id="KW-1185">Reference proteome</keyword>
<dbReference type="PANTHER" id="PTHR43096">
    <property type="entry name" value="DNAJ HOMOLOG 1, MITOCHONDRIAL-RELATED"/>
    <property type="match status" value="1"/>
</dbReference>
<protein>
    <submittedName>
        <fullName evidence="13">Uncharacterized protein</fullName>
    </submittedName>
</protein>
<keyword evidence="3 9" id="KW-0479">Metal-binding</keyword>
<evidence type="ECO:0000313" key="14">
    <source>
        <dbReference type="Proteomes" id="UP000677054"/>
    </source>
</evidence>
<dbReference type="EMBL" id="LR901250">
    <property type="protein sequence ID" value="CAD7248181.1"/>
    <property type="molecule type" value="Genomic_DNA"/>
</dbReference>
<dbReference type="InterPro" id="IPR001623">
    <property type="entry name" value="DnaJ_domain"/>
</dbReference>
<dbReference type="Gene3D" id="2.30.42.10">
    <property type="match status" value="1"/>
</dbReference>
<dbReference type="GO" id="GO:0042026">
    <property type="term" value="P:protein refolding"/>
    <property type="evidence" value="ECO:0007669"/>
    <property type="project" value="TreeGrafter"/>
</dbReference>
<dbReference type="Proteomes" id="UP000677054">
    <property type="component" value="Unassembled WGS sequence"/>
</dbReference>
<evidence type="ECO:0000256" key="9">
    <source>
        <dbReference type="PROSITE-ProRule" id="PRU00546"/>
    </source>
</evidence>
<dbReference type="CDD" id="cd10719">
    <property type="entry name" value="DnaJ_zf"/>
    <property type="match status" value="1"/>
</dbReference>
<evidence type="ECO:0000259" key="12">
    <source>
        <dbReference type="PROSITE" id="PS51188"/>
    </source>
</evidence>
<feature type="non-terminal residue" evidence="13">
    <location>
        <position position="1"/>
    </location>
</feature>
<dbReference type="PROSITE" id="PS50106">
    <property type="entry name" value="PDZ"/>
    <property type="match status" value="1"/>
</dbReference>
<dbReference type="InterPro" id="IPR036410">
    <property type="entry name" value="HSP_DnaJ_Cys-rich_dom_sf"/>
</dbReference>
<dbReference type="Pfam" id="PF00684">
    <property type="entry name" value="DnaJ_CXXCXGXG"/>
    <property type="match status" value="1"/>
</dbReference>
<feature type="domain" description="CR-type" evidence="12">
    <location>
        <begin position="248"/>
        <end position="331"/>
    </location>
</feature>
<evidence type="ECO:0000256" key="8">
    <source>
        <dbReference type="ARBA" id="ARBA00023186"/>
    </source>
</evidence>
<dbReference type="PROSITE" id="PS51188">
    <property type="entry name" value="ZF_CR"/>
    <property type="match status" value="1"/>
</dbReference>
<organism evidence="13">
    <name type="scientific">Darwinula stevensoni</name>
    <dbReference type="NCBI Taxonomy" id="69355"/>
    <lineage>
        <taxon>Eukaryota</taxon>
        <taxon>Metazoa</taxon>
        <taxon>Ecdysozoa</taxon>
        <taxon>Arthropoda</taxon>
        <taxon>Crustacea</taxon>
        <taxon>Oligostraca</taxon>
        <taxon>Ostracoda</taxon>
        <taxon>Podocopa</taxon>
        <taxon>Podocopida</taxon>
        <taxon>Darwinulocopina</taxon>
        <taxon>Darwinuloidea</taxon>
        <taxon>Darwinulidae</taxon>
        <taxon>Darwinula</taxon>
    </lineage>
</organism>
<dbReference type="GO" id="GO:0031072">
    <property type="term" value="F:heat shock protein binding"/>
    <property type="evidence" value="ECO:0007669"/>
    <property type="project" value="InterPro"/>
</dbReference>
<dbReference type="GO" id="GO:0005737">
    <property type="term" value="C:cytoplasm"/>
    <property type="evidence" value="ECO:0007669"/>
    <property type="project" value="TreeGrafter"/>
</dbReference>
<evidence type="ECO:0000256" key="1">
    <source>
        <dbReference type="ARBA" id="ARBA00022490"/>
    </source>
</evidence>
<dbReference type="SUPFAM" id="SSF46565">
    <property type="entry name" value="Chaperone J-domain"/>
    <property type="match status" value="1"/>
</dbReference>
<dbReference type="InterPro" id="IPR041489">
    <property type="entry name" value="PDZ_6"/>
</dbReference>
<dbReference type="InterPro" id="IPR036034">
    <property type="entry name" value="PDZ_sf"/>
</dbReference>
<feature type="domain" description="PDZ" evidence="11">
    <location>
        <begin position="325"/>
        <end position="361"/>
    </location>
</feature>
<dbReference type="InterPro" id="IPR036869">
    <property type="entry name" value="J_dom_sf"/>
</dbReference>
<evidence type="ECO:0000256" key="7">
    <source>
        <dbReference type="ARBA" id="ARBA00023016"/>
    </source>
</evidence>
<dbReference type="GO" id="GO:0008270">
    <property type="term" value="F:zinc ion binding"/>
    <property type="evidence" value="ECO:0007669"/>
    <property type="project" value="UniProtKB-KW"/>
</dbReference>
<keyword evidence="6 9" id="KW-0862">Zinc</keyword>
<dbReference type="FunFam" id="2.10.230.10:FF:000002">
    <property type="entry name" value="Molecular chaperone DnaJ"/>
    <property type="match status" value="1"/>
</dbReference>
<accession>A0A7R8XJ60</accession>
<dbReference type="InterPro" id="IPR001478">
    <property type="entry name" value="PDZ"/>
</dbReference>
<dbReference type="SUPFAM" id="SSF57938">
    <property type="entry name" value="DnaJ/Hsp40 cysteine-rich domain"/>
    <property type="match status" value="1"/>
</dbReference>
<keyword evidence="4" id="KW-0677">Repeat</keyword>
<keyword evidence="8" id="KW-0143">Chaperone</keyword>
<proteinExistence type="predicted"/>
<dbReference type="CDD" id="cd06257">
    <property type="entry name" value="DnaJ"/>
    <property type="match status" value="1"/>
</dbReference>
<name>A0A7R8XJ60_9CRUS</name>
<evidence type="ECO:0000256" key="3">
    <source>
        <dbReference type="ARBA" id="ARBA00022723"/>
    </source>
</evidence>
<evidence type="ECO:0000313" key="13">
    <source>
        <dbReference type="EMBL" id="CAD7248181.1"/>
    </source>
</evidence>